<gene>
    <name evidence="1" type="ORF">ACFQMG_21685</name>
</gene>
<organism evidence="1 2">
    <name type="scientific">Kitasatospora paranensis</name>
    <dbReference type="NCBI Taxonomy" id="258053"/>
    <lineage>
        <taxon>Bacteria</taxon>
        <taxon>Bacillati</taxon>
        <taxon>Actinomycetota</taxon>
        <taxon>Actinomycetes</taxon>
        <taxon>Kitasatosporales</taxon>
        <taxon>Streptomycetaceae</taxon>
        <taxon>Kitasatospora</taxon>
    </lineage>
</organism>
<evidence type="ECO:0000313" key="2">
    <source>
        <dbReference type="Proteomes" id="UP001596435"/>
    </source>
</evidence>
<proteinExistence type="predicted"/>
<dbReference type="PANTHER" id="PTHR38479">
    <property type="entry name" value="LMO0824 PROTEIN"/>
    <property type="match status" value="1"/>
</dbReference>
<name>A0ABW2G076_9ACTN</name>
<accession>A0ABW2G076</accession>
<dbReference type="PANTHER" id="PTHR38479:SF2">
    <property type="entry name" value="WINGED HELIX DNA-BINDING DOMAIN-CONTAINING PROTEIN"/>
    <property type="match status" value="1"/>
</dbReference>
<keyword evidence="2" id="KW-1185">Reference proteome</keyword>
<dbReference type="EMBL" id="JBHTAJ010000042">
    <property type="protein sequence ID" value="MFC7182160.1"/>
    <property type="molecule type" value="Genomic_DNA"/>
</dbReference>
<sequence>MDDQELLLRRMHAQFGRPEAAAVAVARSSGGVQAQDAAAARLALRARGVADPAEPGRAQAAGEVVSTWLMRGTLHLVPAADARWMLGLFAARNLAGGARRRRELGLTDEICARALELLPTLPQGPHSRAALVALLGERGVGIDPKGQAPAHLMAYAAAHGLLCRGADVAPREPGYLPMPAGGPPPADPAAALAGRYLAAFGPAGPADFGAWAGLPVTAARSAFEAASAEQPSPGLFAVAGAAGPSSGPPLVRLLGAYDGYLLGYRSRAVMLDEAFAQRINAGGGVIRPAVVADGRVLGTWRRERDGLVVEAFGPLPRGVRAALAEEAAAVAAFLGVPDVLTLA</sequence>
<dbReference type="Proteomes" id="UP001596435">
    <property type="component" value="Unassembled WGS sequence"/>
</dbReference>
<protein>
    <submittedName>
        <fullName evidence="1">DNA glycosylase AlkZ-like family protein</fullName>
    </submittedName>
</protein>
<reference evidence="2" key="1">
    <citation type="journal article" date="2019" name="Int. J. Syst. Evol. Microbiol.">
        <title>The Global Catalogue of Microorganisms (GCM) 10K type strain sequencing project: providing services to taxonomists for standard genome sequencing and annotation.</title>
        <authorList>
            <consortium name="The Broad Institute Genomics Platform"/>
            <consortium name="The Broad Institute Genome Sequencing Center for Infectious Disease"/>
            <person name="Wu L."/>
            <person name="Ma J."/>
        </authorList>
    </citation>
    <scope>NUCLEOTIDE SEQUENCE [LARGE SCALE GENOMIC DNA]</scope>
    <source>
        <strain evidence="2">CGMCC 1.12859</strain>
    </source>
</reference>
<comment type="caution">
    <text evidence="1">The sequence shown here is derived from an EMBL/GenBank/DDBJ whole genome shotgun (WGS) entry which is preliminary data.</text>
</comment>
<dbReference type="InterPro" id="IPR009351">
    <property type="entry name" value="AlkZ-like"/>
</dbReference>
<dbReference type="Pfam" id="PF06224">
    <property type="entry name" value="AlkZ-like"/>
    <property type="match status" value="1"/>
</dbReference>
<evidence type="ECO:0000313" key="1">
    <source>
        <dbReference type="EMBL" id="MFC7182160.1"/>
    </source>
</evidence>
<dbReference type="RefSeq" id="WP_345708038.1">
    <property type="nucleotide sequence ID" value="NZ_BAABKV010000001.1"/>
</dbReference>